<dbReference type="Gene3D" id="3.30.420.10">
    <property type="entry name" value="Ribonuclease H-like superfamily/Ribonuclease H"/>
    <property type="match status" value="1"/>
</dbReference>
<dbReference type="PROSITE" id="PS50158">
    <property type="entry name" value="ZF_CCHC"/>
    <property type="match status" value="1"/>
</dbReference>
<dbReference type="GO" id="GO:0008270">
    <property type="term" value="F:zinc ion binding"/>
    <property type="evidence" value="ECO:0007669"/>
    <property type="project" value="UniProtKB-KW"/>
</dbReference>
<organism evidence="6 7">
    <name type="scientific">Vitis vinifera</name>
    <name type="common">Grape</name>
    <dbReference type="NCBI Taxonomy" id="29760"/>
    <lineage>
        <taxon>Eukaryota</taxon>
        <taxon>Viridiplantae</taxon>
        <taxon>Streptophyta</taxon>
        <taxon>Embryophyta</taxon>
        <taxon>Tracheophyta</taxon>
        <taxon>Spermatophyta</taxon>
        <taxon>Magnoliopsida</taxon>
        <taxon>eudicotyledons</taxon>
        <taxon>Gunneridae</taxon>
        <taxon>Pentapetalae</taxon>
        <taxon>rosids</taxon>
        <taxon>Vitales</taxon>
        <taxon>Vitaceae</taxon>
        <taxon>Viteae</taxon>
        <taxon>Vitis</taxon>
    </lineage>
</organism>
<dbReference type="CDD" id="cd09272">
    <property type="entry name" value="RNase_HI_RT_Ty1"/>
    <property type="match status" value="1"/>
</dbReference>
<dbReference type="InterPro" id="IPR025724">
    <property type="entry name" value="GAG-pre-integrase_dom"/>
</dbReference>
<dbReference type="GO" id="GO:0016787">
    <property type="term" value="F:hydrolase activity"/>
    <property type="evidence" value="ECO:0007669"/>
    <property type="project" value="UniProtKB-KW"/>
</dbReference>
<dbReference type="Pfam" id="PF14223">
    <property type="entry name" value="Retrotran_gag_2"/>
    <property type="match status" value="1"/>
</dbReference>
<name>A0A438CEI9_VITVI</name>
<reference evidence="6 7" key="1">
    <citation type="journal article" date="2018" name="PLoS Genet.">
        <title>Population sequencing reveals clonal diversity and ancestral inbreeding in the grapevine cultivar Chardonnay.</title>
        <authorList>
            <person name="Roach M.J."/>
            <person name="Johnson D.L."/>
            <person name="Bohlmann J."/>
            <person name="van Vuuren H.J."/>
            <person name="Jones S.J."/>
            <person name="Pretorius I.S."/>
            <person name="Schmidt S.A."/>
            <person name="Borneman A.R."/>
        </authorList>
    </citation>
    <scope>NUCLEOTIDE SEQUENCE [LARGE SCALE GENOMIC DNA]</scope>
    <source>
        <strain evidence="7">cv. Chardonnay</strain>
        <tissue evidence="6">Leaf</tissue>
    </source>
</reference>
<dbReference type="InterPro" id="IPR036875">
    <property type="entry name" value="Znf_CCHC_sf"/>
</dbReference>
<dbReference type="SUPFAM" id="SSF57756">
    <property type="entry name" value="Retrovirus zinc finger-like domains"/>
    <property type="match status" value="1"/>
</dbReference>
<dbReference type="InterPro" id="IPR012337">
    <property type="entry name" value="RNaseH-like_sf"/>
</dbReference>
<protein>
    <submittedName>
        <fullName evidence="6">Retrovirus-related Pol polyprotein from transposon TNT 1-94</fullName>
    </submittedName>
</protein>
<feature type="compositionally biased region" description="Basic and acidic residues" evidence="4">
    <location>
        <begin position="1"/>
        <end position="14"/>
    </location>
</feature>
<keyword evidence="1" id="KW-0479">Metal-binding</keyword>
<dbReference type="EMBL" id="QGNW01002278">
    <property type="protein sequence ID" value="RVW21621.1"/>
    <property type="molecule type" value="Genomic_DNA"/>
</dbReference>
<keyword evidence="2" id="KW-0378">Hydrolase</keyword>
<dbReference type="InterPro" id="IPR013103">
    <property type="entry name" value="RVT_2"/>
</dbReference>
<evidence type="ECO:0000256" key="4">
    <source>
        <dbReference type="SAM" id="MobiDB-lite"/>
    </source>
</evidence>
<dbReference type="SUPFAM" id="SSF53098">
    <property type="entry name" value="Ribonuclease H-like"/>
    <property type="match status" value="1"/>
</dbReference>
<proteinExistence type="predicted"/>
<feature type="compositionally biased region" description="Basic residues" evidence="4">
    <location>
        <begin position="163"/>
        <end position="176"/>
    </location>
</feature>
<dbReference type="SUPFAM" id="SSF56672">
    <property type="entry name" value="DNA/RNA polymerases"/>
    <property type="match status" value="1"/>
</dbReference>
<dbReference type="PANTHER" id="PTHR42648">
    <property type="entry name" value="TRANSPOSASE, PUTATIVE-RELATED"/>
    <property type="match status" value="1"/>
</dbReference>
<dbReference type="InterPro" id="IPR036397">
    <property type="entry name" value="RNaseH_sf"/>
</dbReference>
<dbReference type="InterPro" id="IPR043502">
    <property type="entry name" value="DNA/RNA_pol_sf"/>
</dbReference>
<evidence type="ECO:0000256" key="3">
    <source>
        <dbReference type="PROSITE-ProRule" id="PRU00047"/>
    </source>
</evidence>
<comment type="caution">
    <text evidence="6">The sequence shown here is derived from an EMBL/GenBank/DDBJ whole genome shotgun (WGS) entry which is preliminary data.</text>
</comment>
<dbReference type="InterPro" id="IPR039537">
    <property type="entry name" value="Retrotran_Ty1/copia-like"/>
</dbReference>
<evidence type="ECO:0000313" key="7">
    <source>
        <dbReference type="Proteomes" id="UP000288805"/>
    </source>
</evidence>
<feature type="domain" description="CCHC-type" evidence="5">
    <location>
        <begin position="194"/>
        <end position="208"/>
    </location>
</feature>
<dbReference type="Pfam" id="PF07727">
    <property type="entry name" value="RVT_2"/>
    <property type="match status" value="1"/>
</dbReference>
<evidence type="ECO:0000259" key="5">
    <source>
        <dbReference type="PROSITE" id="PS50158"/>
    </source>
</evidence>
<dbReference type="Pfam" id="PF13976">
    <property type="entry name" value="gag_pre-integrs"/>
    <property type="match status" value="1"/>
</dbReference>
<dbReference type="Proteomes" id="UP000288805">
    <property type="component" value="Unassembled WGS sequence"/>
</dbReference>
<accession>A0A438CEI9</accession>
<keyword evidence="3" id="KW-0863">Zinc-finger</keyword>
<gene>
    <name evidence="6" type="primary">POLX_4262</name>
    <name evidence="6" type="ORF">CK203_107581</name>
</gene>
<sequence length="916" mass="104284">MMDLDMALREDEPPKPTNESTEAMRAHYAKWERSNRLSLISIKRSIAEHLLGGIPESNNAKEFLVVVANRYQTSDNAEAGHFMDELMNMRYDDMKGVREYILKMVHLQTRLKALDIPIPDKFIVHQALNTLPSSFSQIKTAYNTLNQSWGVNDLITKVEKTRKPNFHSHKKNKNFKKSGSEKQKNGNAKNTDLKCYHCNKKGHKRVDCFKFKNWLERKRRNRYVICLWDKKSESQVKKSQSLKLAVTSGLMLSILGVDVIYDSKVIGNCVLSDGLYRLSLLSTCSYNVENNVAKRPLTKERSSLLWHKRLGHISKERVERLISSGILPRLDSDDLEICVDCVKGKLTKNKKKVQLVVKICWRFLRTEVEKQLGKVIKIVRSDRGGEYYGKHGDAGQQKDLLQERRNRTLMEMKRSMMGRSNLPEYLWGEAIKTATYILNRVPSKSVPKTPFELWTDRKPSLNHFKIVESQVAKFLELDVADSIPSQSDERVEPMDVISLLCQSQINLDVGAFDSGIQQGVATVNFPTVEINPIGEYDIGEEVDPTTYCEALSSDKANEWLIAMRDEMQSMSDNDVWELVDLPKGYKPIGCKWREGIDFTETFSPVSTKDSFRLVMALVAHFDLELHQMDVKTAFLNGDLSEEVYMSQPEGFKENGKENMVCRLKRSIYGLKQASRQWYLKFDKIVTSFGFIENKFDQCVYMKVNGSKYIFMVLYIDDILLASSDVNLLNDTKRILSANFNMKDLGEASFTCKAGDVPVVKGDKLSNEQCPKNDLEKDAMKTIPYASAIGSLMRVDNLEVVGYSDSDFGGCSDDRKSTSGYIFMLAGGAISWKSVKQSLIASSTMYAEFVACYGASSQAVWLRNLISELQVVDSIFRPIVIYCDNNAVVFYSKNNKISTGSKHMEIKYLTVKDLVKK</sequence>
<dbReference type="AlphaFoldDB" id="A0A438CEI9"/>
<dbReference type="PANTHER" id="PTHR42648:SF28">
    <property type="entry name" value="TRANSPOSON-ENCODED PROTEIN WITH RIBONUCLEASE H-LIKE AND RETROVIRUS ZINC FINGER-LIKE DOMAINS"/>
    <property type="match status" value="1"/>
</dbReference>
<evidence type="ECO:0000256" key="1">
    <source>
        <dbReference type="ARBA" id="ARBA00022723"/>
    </source>
</evidence>
<feature type="region of interest" description="Disordered" evidence="4">
    <location>
        <begin position="163"/>
        <end position="187"/>
    </location>
</feature>
<evidence type="ECO:0000256" key="2">
    <source>
        <dbReference type="ARBA" id="ARBA00022801"/>
    </source>
</evidence>
<evidence type="ECO:0000313" key="6">
    <source>
        <dbReference type="EMBL" id="RVW21621.1"/>
    </source>
</evidence>
<dbReference type="GO" id="GO:0003676">
    <property type="term" value="F:nucleic acid binding"/>
    <property type="evidence" value="ECO:0007669"/>
    <property type="project" value="InterPro"/>
</dbReference>
<dbReference type="InterPro" id="IPR001878">
    <property type="entry name" value="Znf_CCHC"/>
</dbReference>
<feature type="region of interest" description="Disordered" evidence="4">
    <location>
        <begin position="1"/>
        <end position="23"/>
    </location>
</feature>
<keyword evidence="3" id="KW-0862">Zinc</keyword>